<dbReference type="SUPFAM" id="SSF48452">
    <property type="entry name" value="TPR-like"/>
    <property type="match status" value="1"/>
</dbReference>
<dbReference type="Gene3D" id="1.25.40.10">
    <property type="entry name" value="Tetratricopeptide repeat domain"/>
    <property type="match status" value="1"/>
</dbReference>
<feature type="compositionally biased region" description="Low complexity" evidence="2">
    <location>
        <begin position="274"/>
        <end position="289"/>
    </location>
</feature>
<dbReference type="OrthoDB" id="9814042at2"/>
<feature type="chain" id="PRO_5019329011" evidence="3">
    <location>
        <begin position="19"/>
        <end position="317"/>
    </location>
</feature>
<evidence type="ECO:0000313" key="5">
    <source>
        <dbReference type="Proteomes" id="UP000270261"/>
    </source>
</evidence>
<keyword evidence="3" id="KW-0732">Signal</keyword>
<dbReference type="SMART" id="SM00028">
    <property type="entry name" value="TPR"/>
    <property type="match status" value="4"/>
</dbReference>
<proteinExistence type="predicted"/>
<gene>
    <name evidence="4" type="primary">pilW</name>
    <name evidence="4" type="ORF">EHV23_05070</name>
</gene>
<dbReference type="PANTHER" id="PTHR12558:SF13">
    <property type="entry name" value="CELL DIVISION CYCLE PROTEIN 27 HOMOLOG"/>
    <property type="match status" value="1"/>
</dbReference>
<dbReference type="InterPro" id="IPR011990">
    <property type="entry name" value="TPR-like_helical_dom_sf"/>
</dbReference>
<comment type="caution">
    <text evidence="4">The sequence shown here is derived from an EMBL/GenBank/DDBJ whole genome shotgun (WGS) entry which is preliminary data.</text>
</comment>
<dbReference type="PANTHER" id="PTHR12558">
    <property type="entry name" value="CELL DIVISION CYCLE 16,23,27"/>
    <property type="match status" value="1"/>
</dbReference>
<feature type="compositionally biased region" description="Gly residues" evidence="2">
    <location>
        <begin position="30"/>
        <end position="39"/>
    </location>
</feature>
<feature type="compositionally biased region" description="Low complexity" evidence="2">
    <location>
        <begin position="40"/>
        <end position="51"/>
    </location>
</feature>
<dbReference type="AlphaFoldDB" id="A0A426FSD6"/>
<dbReference type="EMBL" id="RRUE01000001">
    <property type="protein sequence ID" value="RRN45554.1"/>
    <property type="molecule type" value="Genomic_DNA"/>
</dbReference>
<dbReference type="Pfam" id="PF13431">
    <property type="entry name" value="TPR_17"/>
    <property type="match status" value="1"/>
</dbReference>
<dbReference type="PROSITE" id="PS51257">
    <property type="entry name" value="PROKAR_LIPOPROTEIN"/>
    <property type="match status" value="1"/>
</dbReference>
<feature type="signal peptide" evidence="3">
    <location>
        <begin position="1"/>
        <end position="18"/>
    </location>
</feature>
<evidence type="ECO:0000256" key="3">
    <source>
        <dbReference type="SAM" id="SignalP"/>
    </source>
</evidence>
<evidence type="ECO:0000256" key="2">
    <source>
        <dbReference type="SAM" id="MobiDB-lite"/>
    </source>
</evidence>
<evidence type="ECO:0000313" key="4">
    <source>
        <dbReference type="EMBL" id="RRN45554.1"/>
    </source>
</evidence>
<dbReference type="NCBIfam" id="TIGR02521">
    <property type="entry name" value="type_IV_pilW"/>
    <property type="match status" value="1"/>
</dbReference>
<sequence length="317" mass="34436">MKLQAKLILALALGLGMAGCVTTETVNNKGGGSPAGGSSGDSVSSVSSQVSPAEEKRRRARIRLELAVSHYQSANMPLALQEIDQAIKIDPDYAAAWGMRALVYAAMNDGERADANFRQGLKLTPKDPELNNNYGWYLCQTGRQREAIRYFDVAAADHTYATPAKPLHNAGICLMQVGDDSGAEGYLLKAFKLDPSNAVAMFNLAELYLKRGTYDRAKFYSDRLLSTYQPTAETLYQGIRVAQLGNNTSYADQLEVQLRNRFPQSPEVAKLDQHGQGQSDGSDQQHGEGQSYGGDHQHGGQHGAGQWDGQSQHGQGR</sequence>
<protein>
    <submittedName>
        <fullName evidence="4">Type IV pilus biogenesis/stability protein PilW</fullName>
    </submittedName>
</protein>
<dbReference type="PROSITE" id="PS50005">
    <property type="entry name" value="TPR"/>
    <property type="match status" value="2"/>
</dbReference>
<feature type="repeat" description="TPR" evidence="1">
    <location>
        <begin position="94"/>
        <end position="127"/>
    </location>
</feature>
<feature type="repeat" description="TPR" evidence="1">
    <location>
        <begin position="60"/>
        <end position="93"/>
    </location>
</feature>
<feature type="region of interest" description="Disordered" evidence="2">
    <location>
        <begin position="30"/>
        <end position="56"/>
    </location>
</feature>
<evidence type="ECO:0000256" key="1">
    <source>
        <dbReference type="PROSITE-ProRule" id="PRU00339"/>
    </source>
</evidence>
<keyword evidence="5" id="KW-1185">Reference proteome</keyword>
<dbReference type="RefSeq" id="WP_125094983.1">
    <property type="nucleotide sequence ID" value="NZ_RRUE01000001.1"/>
</dbReference>
<feature type="region of interest" description="Disordered" evidence="2">
    <location>
        <begin position="266"/>
        <end position="317"/>
    </location>
</feature>
<dbReference type="InterPro" id="IPR019734">
    <property type="entry name" value="TPR_rpt"/>
</dbReference>
<name>A0A426FSD6_9BURK</name>
<dbReference type="Pfam" id="PF13432">
    <property type="entry name" value="TPR_16"/>
    <property type="match status" value="1"/>
</dbReference>
<dbReference type="Proteomes" id="UP000270261">
    <property type="component" value="Unassembled WGS sequence"/>
</dbReference>
<accession>A0A426FSD6</accession>
<dbReference type="InterPro" id="IPR013360">
    <property type="entry name" value="Pilus_4_PilW"/>
</dbReference>
<reference evidence="4 5" key="1">
    <citation type="submission" date="2018-11" db="EMBL/GenBank/DDBJ databases">
        <title>Genome sequencing of Lautropia sp. KCOM 2505 (= ChDC F240).</title>
        <authorList>
            <person name="Kook J.-K."/>
            <person name="Park S.-N."/>
            <person name="Lim Y.K."/>
        </authorList>
    </citation>
    <scope>NUCLEOTIDE SEQUENCE [LARGE SCALE GENOMIC DNA]</scope>
    <source>
        <strain evidence="4 5">KCOM 2505</strain>
    </source>
</reference>
<organism evidence="4 5">
    <name type="scientific">Lautropia dentalis</name>
    <dbReference type="NCBI Taxonomy" id="2490857"/>
    <lineage>
        <taxon>Bacteria</taxon>
        <taxon>Pseudomonadati</taxon>
        <taxon>Pseudomonadota</taxon>
        <taxon>Betaproteobacteria</taxon>
        <taxon>Burkholderiales</taxon>
        <taxon>Burkholderiaceae</taxon>
        <taxon>Lautropia</taxon>
    </lineage>
</organism>
<keyword evidence="1" id="KW-0802">TPR repeat</keyword>